<sequence length="365" mass="41180">MKIAIVGVRGIPNNYGGMETLAEHLAEFLSQKNDVQIYCSSYDMDSRLETYLGAKLIYIPITSHGGFGILYDSLALLHAALTCDKILLLGVGGGFMLSLLGKKRKDTVVNIGGLDWKRDKWSKFAQKVILKSEQLLVKNGGQIVADNIGIKDYVYLTYRRNAHFIAFGGDQVMCQPITAEALKRYPFLGSPYAFIVTRIQKDNNIEMMLEAFSDNPPMPFVIIGNWEATSYGRKLKAIYQKVKSIHLINPIYDTYELDLLRSNCKIYVHGHSVGGTNPTLVEAMSLGLPILAFANGFNEYSTFQKAKYFKNREELKQLVAQHEGLNLQGVGMDMLDLARTHYRWEKVTSDYEQVIRGEPQRVDRV</sequence>
<organism evidence="3 4">
    <name type="scientific">Algoriphagus jejuensis</name>
    <dbReference type="NCBI Taxonomy" id="419934"/>
    <lineage>
        <taxon>Bacteria</taxon>
        <taxon>Pseudomonadati</taxon>
        <taxon>Bacteroidota</taxon>
        <taxon>Cytophagia</taxon>
        <taxon>Cytophagales</taxon>
        <taxon>Cyclobacteriaceae</taxon>
        <taxon>Algoriphagus</taxon>
    </lineage>
</organism>
<dbReference type="RefSeq" id="WP_343851920.1">
    <property type="nucleotide sequence ID" value="NZ_BAAAFI010000013.1"/>
</dbReference>
<comment type="caution">
    <text evidence="3">The sequence shown here is derived from an EMBL/GenBank/DDBJ whole genome shotgun (WGS) entry which is preliminary data.</text>
</comment>
<dbReference type="EMBL" id="BAAAFI010000013">
    <property type="protein sequence ID" value="GAA0879476.1"/>
    <property type="molecule type" value="Genomic_DNA"/>
</dbReference>
<dbReference type="Gene3D" id="3.40.50.2000">
    <property type="entry name" value="Glycogen Phosphorylase B"/>
    <property type="match status" value="1"/>
</dbReference>
<dbReference type="InterPro" id="IPR015393">
    <property type="entry name" value="DUF1972"/>
</dbReference>
<feature type="domain" description="DUF1972" evidence="2">
    <location>
        <begin position="3"/>
        <end position="170"/>
    </location>
</feature>
<name>A0ABN1N1E3_9BACT</name>
<protein>
    <submittedName>
        <fullName evidence="3">DUF1972 domain-containing protein</fullName>
    </submittedName>
</protein>
<dbReference type="Pfam" id="PF00534">
    <property type="entry name" value="Glycos_transf_1"/>
    <property type="match status" value="1"/>
</dbReference>
<reference evidence="3 4" key="1">
    <citation type="journal article" date="2019" name="Int. J. Syst. Evol. Microbiol.">
        <title>The Global Catalogue of Microorganisms (GCM) 10K type strain sequencing project: providing services to taxonomists for standard genome sequencing and annotation.</title>
        <authorList>
            <consortium name="The Broad Institute Genomics Platform"/>
            <consortium name="The Broad Institute Genome Sequencing Center for Infectious Disease"/>
            <person name="Wu L."/>
            <person name="Ma J."/>
        </authorList>
    </citation>
    <scope>NUCLEOTIDE SEQUENCE [LARGE SCALE GENOMIC DNA]</scope>
    <source>
        <strain evidence="3 4">JCM 16112</strain>
    </source>
</reference>
<dbReference type="InterPro" id="IPR001296">
    <property type="entry name" value="Glyco_trans_1"/>
</dbReference>
<gene>
    <name evidence="3" type="ORF">GCM10009119_24440</name>
</gene>
<evidence type="ECO:0000313" key="3">
    <source>
        <dbReference type="EMBL" id="GAA0879476.1"/>
    </source>
</evidence>
<accession>A0ABN1N1E3</accession>
<dbReference type="Pfam" id="PF09314">
    <property type="entry name" value="DUF1972"/>
    <property type="match status" value="1"/>
</dbReference>
<evidence type="ECO:0000259" key="1">
    <source>
        <dbReference type="Pfam" id="PF00534"/>
    </source>
</evidence>
<dbReference type="SUPFAM" id="SSF53756">
    <property type="entry name" value="UDP-Glycosyltransferase/glycogen phosphorylase"/>
    <property type="match status" value="1"/>
</dbReference>
<keyword evidence="4" id="KW-1185">Reference proteome</keyword>
<dbReference type="Proteomes" id="UP001500469">
    <property type="component" value="Unassembled WGS sequence"/>
</dbReference>
<evidence type="ECO:0000259" key="2">
    <source>
        <dbReference type="Pfam" id="PF09314"/>
    </source>
</evidence>
<proteinExistence type="predicted"/>
<evidence type="ECO:0000313" key="4">
    <source>
        <dbReference type="Proteomes" id="UP001500469"/>
    </source>
</evidence>
<feature type="domain" description="Glycosyl transferase family 1" evidence="1">
    <location>
        <begin position="189"/>
        <end position="298"/>
    </location>
</feature>